<dbReference type="EMBL" id="CAJVRM010000225">
    <property type="protein sequence ID" value="CAG8977591.1"/>
    <property type="molecule type" value="Genomic_DNA"/>
</dbReference>
<evidence type="ECO:0000256" key="2">
    <source>
        <dbReference type="ARBA" id="ARBA00023043"/>
    </source>
</evidence>
<dbReference type="Gene3D" id="1.25.40.20">
    <property type="entry name" value="Ankyrin repeat-containing domain"/>
    <property type="match status" value="1"/>
</dbReference>
<keyword evidence="6" id="KW-1185">Reference proteome</keyword>
<accession>A0A9N9LS17</accession>
<evidence type="ECO:0000256" key="3">
    <source>
        <dbReference type="PROSITE-ProRule" id="PRU00023"/>
    </source>
</evidence>
<keyword evidence="2 3" id="KW-0040">ANK repeat</keyword>
<dbReference type="InterPro" id="IPR050745">
    <property type="entry name" value="Multifunctional_regulatory"/>
</dbReference>
<evidence type="ECO:0008006" key="7">
    <source>
        <dbReference type="Google" id="ProtNLM"/>
    </source>
</evidence>
<reference evidence="5" key="1">
    <citation type="submission" date="2021-07" db="EMBL/GenBank/DDBJ databases">
        <authorList>
            <person name="Durling M."/>
        </authorList>
    </citation>
    <scope>NUCLEOTIDE SEQUENCE</scope>
</reference>
<evidence type="ECO:0000313" key="6">
    <source>
        <dbReference type="Proteomes" id="UP000701801"/>
    </source>
</evidence>
<comment type="caution">
    <text evidence="5">The sequence shown here is derived from an EMBL/GenBank/DDBJ whole genome shotgun (WGS) entry which is preliminary data.</text>
</comment>
<keyword evidence="1" id="KW-0677">Repeat</keyword>
<protein>
    <recommendedName>
        <fullName evidence="7">Ankyrin</fullName>
    </recommendedName>
</protein>
<dbReference type="OrthoDB" id="194358at2759"/>
<gene>
    <name evidence="5" type="ORF">HYALB_00008367</name>
</gene>
<dbReference type="InterPro" id="IPR036770">
    <property type="entry name" value="Ankyrin_rpt-contain_sf"/>
</dbReference>
<dbReference type="InterPro" id="IPR002110">
    <property type="entry name" value="Ankyrin_rpt"/>
</dbReference>
<feature type="repeat" description="ANK" evidence="3">
    <location>
        <begin position="16"/>
        <end position="50"/>
    </location>
</feature>
<dbReference type="PROSITE" id="PS50297">
    <property type="entry name" value="ANK_REP_REGION"/>
    <property type="match status" value="2"/>
</dbReference>
<evidence type="ECO:0000256" key="4">
    <source>
        <dbReference type="SAM" id="MobiDB-lite"/>
    </source>
</evidence>
<dbReference type="AlphaFoldDB" id="A0A9N9LS17"/>
<evidence type="ECO:0000313" key="5">
    <source>
        <dbReference type="EMBL" id="CAG8977591.1"/>
    </source>
</evidence>
<feature type="repeat" description="ANK" evidence="3">
    <location>
        <begin position="88"/>
        <end position="115"/>
    </location>
</feature>
<organism evidence="5 6">
    <name type="scientific">Hymenoscyphus albidus</name>
    <dbReference type="NCBI Taxonomy" id="595503"/>
    <lineage>
        <taxon>Eukaryota</taxon>
        <taxon>Fungi</taxon>
        <taxon>Dikarya</taxon>
        <taxon>Ascomycota</taxon>
        <taxon>Pezizomycotina</taxon>
        <taxon>Leotiomycetes</taxon>
        <taxon>Helotiales</taxon>
        <taxon>Helotiaceae</taxon>
        <taxon>Hymenoscyphus</taxon>
    </lineage>
</organism>
<sequence>MNRSERRSGTDFNAPRGKTPLQAATYTKQPSLETIELLLAEGADVNPPSSSQYGLTALQGAASYGYKRGALMLLERSADSNASGSRFHGRTALEGVGKSGPLDMVQLLLNAGVEP</sequence>
<evidence type="ECO:0000256" key="1">
    <source>
        <dbReference type="ARBA" id="ARBA00022737"/>
    </source>
</evidence>
<feature type="region of interest" description="Disordered" evidence="4">
    <location>
        <begin position="1"/>
        <end position="26"/>
    </location>
</feature>
<dbReference type="Pfam" id="PF12796">
    <property type="entry name" value="Ank_2"/>
    <property type="match status" value="1"/>
</dbReference>
<dbReference type="SMART" id="SM00248">
    <property type="entry name" value="ANK"/>
    <property type="match status" value="3"/>
</dbReference>
<dbReference type="SUPFAM" id="SSF48403">
    <property type="entry name" value="Ankyrin repeat"/>
    <property type="match status" value="1"/>
</dbReference>
<name>A0A9N9LS17_9HELO</name>
<proteinExistence type="predicted"/>
<dbReference type="PANTHER" id="PTHR24189">
    <property type="entry name" value="MYOTROPHIN"/>
    <property type="match status" value="1"/>
</dbReference>
<dbReference type="PANTHER" id="PTHR24189:SF50">
    <property type="entry name" value="ANKYRIN REPEAT AND SOCS BOX PROTEIN 2"/>
    <property type="match status" value="1"/>
</dbReference>
<dbReference type="Proteomes" id="UP000701801">
    <property type="component" value="Unassembled WGS sequence"/>
</dbReference>
<dbReference type="PROSITE" id="PS50088">
    <property type="entry name" value="ANK_REPEAT"/>
    <property type="match status" value="2"/>
</dbReference>